<gene>
    <name evidence="6" type="ORF">S01H1_25511</name>
</gene>
<dbReference type="NCBIfam" id="NF033679">
    <property type="entry name" value="DNRLRE_dom"/>
    <property type="match status" value="1"/>
</dbReference>
<reference evidence="6" key="1">
    <citation type="journal article" date="2014" name="Front. Microbiol.">
        <title>High frequency of phylogenetically diverse reductive dehalogenase-homologous genes in deep subseafloor sedimentary metagenomes.</title>
        <authorList>
            <person name="Kawai M."/>
            <person name="Futagami T."/>
            <person name="Toyoda A."/>
            <person name="Takaki Y."/>
            <person name="Nishi S."/>
            <person name="Hori S."/>
            <person name="Arai W."/>
            <person name="Tsubouchi T."/>
            <person name="Morono Y."/>
            <person name="Uchiyama I."/>
            <person name="Ito T."/>
            <person name="Fujiyama A."/>
            <person name="Inagaki F."/>
            <person name="Takami H."/>
        </authorList>
    </citation>
    <scope>NUCLEOTIDE SEQUENCE</scope>
    <source>
        <strain evidence="6">Expedition CK06-06</strain>
    </source>
</reference>
<keyword evidence="2" id="KW-0964">Secreted</keyword>
<protein>
    <recommendedName>
        <fullName evidence="5">Carbohydrate-binding module family 96 domain-containing protein</fullName>
    </recommendedName>
</protein>
<feature type="non-terminal residue" evidence="6">
    <location>
        <position position="157"/>
    </location>
</feature>
<organism evidence="6">
    <name type="scientific">marine sediment metagenome</name>
    <dbReference type="NCBI Taxonomy" id="412755"/>
    <lineage>
        <taxon>unclassified sequences</taxon>
        <taxon>metagenomes</taxon>
        <taxon>ecological metagenomes</taxon>
    </lineage>
</organism>
<comment type="subcellular location">
    <subcellularLocation>
        <location evidence="1">Secreted</location>
    </subcellularLocation>
</comment>
<comment type="caution">
    <text evidence="6">The sequence shown here is derived from an EMBL/GenBank/DDBJ whole genome shotgun (WGS) entry which is preliminary data.</text>
</comment>
<evidence type="ECO:0000256" key="3">
    <source>
        <dbReference type="ARBA" id="ARBA00022729"/>
    </source>
</evidence>
<evidence type="ECO:0000259" key="5">
    <source>
        <dbReference type="Pfam" id="PF24517"/>
    </source>
</evidence>
<proteinExistence type="predicted"/>
<sequence>MNGKMTKVLSVGLAVVLLTLLVSVTSRAIPSGGHLSDAPSAPARSDTAGAPPDVASAGTFTTTIFQRWVSPHPYYAGVAETYMDTYYPDANYGGSGTMKLHSGAGGRQRLLVKFDISSIPSTATVEEATLTLFAWYRSPAYRVTANAYRIERHWNED</sequence>
<feature type="domain" description="Carbohydrate-binding module family 96" evidence="5">
    <location>
        <begin position="77"/>
        <end position="156"/>
    </location>
</feature>
<accession>X0T9P4</accession>
<dbReference type="AlphaFoldDB" id="X0T9P4"/>
<name>X0T9P4_9ZZZZ</name>
<dbReference type="GO" id="GO:0005576">
    <property type="term" value="C:extracellular region"/>
    <property type="evidence" value="ECO:0007669"/>
    <property type="project" value="UniProtKB-SubCell"/>
</dbReference>
<evidence type="ECO:0000256" key="4">
    <source>
        <dbReference type="SAM" id="MobiDB-lite"/>
    </source>
</evidence>
<feature type="region of interest" description="Disordered" evidence="4">
    <location>
        <begin position="32"/>
        <end position="54"/>
    </location>
</feature>
<evidence type="ECO:0000256" key="1">
    <source>
        <dbReference type="ARBA" id="ARBA00004613"/>
    </source>
</evidence>
<dbReference type="Pfam" id="PF24517">
    <property type="entry name" value="CBM96"/>
    <property type="match status" value="1"/>
</dbReference>
<dbReference type="InterPro" id="IPR055372">
    <property type="entry name" value="CBM96"/>
</dbReference>
<dbReference type="EMBL" id="BARS01015418">
    <property type="protein sequence ID" value="GAF90223.1"/>
    <property type="molecule type" value="Genomic_DNA"/>
</dbReference>
<evidence type="ECO:0000256" key="2">
    <source>
        <dbReference type="ARBA" id="ARBA00022525"/>
    </source>
</evidence>
<keyword evidence="3" id="KW-0732">Signal</keyword>
<evidence type="ECO:0000313" key="6">
    <source>
        <dbReference type="EMBL" id="GAF90223.1"/>
    </source>
</evidence>